<gene>
    <name evidence="2" type="ORF">KDAU_11510</name>
</gene>
<feature type="domain" description="Roadblock/LAMTOR2" evidence="1">
    <location>
        <begin position="4"/>
        <end position="94"/>
    </location>
</feature>
<dbReference type="InterPro" id="IPR004942">
    <property type="entry name" value="Roadblock/LAMTOR2_dom"/>
</dbReference>
<dbReference type="Proteomes" id="UP000287224">
    <property type="component" value="Unassembled WGS sequence"/>
</dbReference>
<evidence type="ECO:0000313" key="3">
    <source>
        <dbReference type="Proteomes" id="UP000287224"/>
    </source>
</evidence>
<dbReference type="AlphaFoldDB" id="A0A401ZAG0"/>
<organism evidence="2 3">
    <name type="scientific">Dictyobacter aurantiacus</name>
    <dbReference type="NCBI Taxonomy" id="1936993"/>
    <lineage>
        <taxon>Bacteria</taxon>
        <taxon>Bacillati</taxon>
        <taxon>Chloroflexota</taxon>
        <taxon>Ktedonobacteria</taxon>
        <taxon>Ktedonobacterales</taxon>
        <taxon>Dictyobacteraceae</taxon>
        <taxon>Dictyobacter</taxon>
    </lineage>
</organism>
<evidence type="ECO:0000313" key="2">
    <source>
        <dbReference type="EMBL" id="GCE03822.1"/>
    </source>
</evidence>
<reference evidence="3" key="1">
    <citation type="submission" date="2018-12" db="EMBL/GenBank/DDBJ databases">
        <title>Tengunoibacter tsumagoiensis gen. nov., sp. nov., Dictyobacter kobayashii sp. nov., D. alpinus sp. nov., and D. joshuensis sp. nov. and description of Dictyobacteraceae fam. nov. within the order Ktedonobacterales isolated from Tengu-no-mugimeshi.</title>
        <authorList>
            <person name="Wang C.M."/>
            <person name="Zheng Y."/>
            <person name="Sakai Y."/>
            <person name="Toyoda A."/>
            <person name="Minakuchi Y."/>
            <person name="Abe K."/>
            <person name="Yokota A."/>
            <person name="Yabe S."/>
        </authorList>
    </citation>
    <scope>NUCLEOTIDE SEQUENCE [LARGE SCALE GENOMIC DNA]</scope>
    <source>
        <strain evidence="3">S-27</strain>
    </source>
</reference>
<dbReference type="OrthoDB" id="162769at2"/>
<dbReference type="Gene3D" id="3.30.450.30">
    <property type="entry name" value="Dynein light chain 2a, cytoplasmic"/>
    <property type="match status" value="1"/>
</dbReference>
<name>A0A401ZAG0_9CHLR</name>
<evidence type="ECO:0000259" key="1">
    <source>
        <dbReference type="SMART" id="SM00960"/>
    </source>
</evidence>
<comment type="caution">
    <text evidence="2">The sequence shown here is derived from an EMBL/GenBank/DDBJ whole genome shotgun (WGS) entry which is preliminary data.</text>
</comment>
<dbReference type="SMART" id="SM00960">
    <property type="entry name" value="Robl_LC7"/>
    <property type="match status" value="1"/>
</dbReference>
<dbReference type="EMBL" id="BIFQ01000001">
    <property type="protein sequence ID" value="GCE03822.1"/>
    <property type="molecule type" value="Genomic_DNA"/>
</dbReference>
<proteinExistence type="predicted"/>
<dbReference type="RefSeq" id="WP_126595051.1">
    <property type="nucleotide sequence ID" value="NZ_BIFQ01000001.1"/>
</dbReference>
<accession>A0A401ZAG0</accession>
<dbReference type="Pfam" id="PF03259">
    <property type="entry name" value="Robl_LC7"/>
    <property type="match status" value="1"/>
</dbReference>
<sequence length="121" mass="12856">MVDLKQMLSRFLAIPGVRQAILVGRDGLMIEGMTREGKDDMEAVGAITTTGFSAAEALGQEIGRGSTVGLLLEYENGLVSVDPLGDFALLVTLSDNASNIGRVRHLVKASRNEILEALDIA</sequence>
<protein>
    <recommendedName>
        <fullName evidence="1">Roadblock/LAMTOR2 domain-containing protein</fullName>
    </recommendedName>
</protein>
<dbReference type="SUPFAM" id="SSF103196">
    <property type="entry name" value="Roadblock/LC7 domain"/>
    <property type="match status" value="1"/>
</dbReference>
<keyword evidence="3" id="KW-1185">Reference proteome</keyword>